<reference evidence="2 3" key="1">
    <citation type="submission" date="2019-03" db="EMBL/GenBank/DDBJ databases">
        <title>Draft Genome Sequence of Massilia arenosa sp. nov., a Novel Massilia Species Isolated from a Sandy-loam Maize Soil.</title>
        <authorList>
            <person name="Raths R."/>
            <person name="Peta V."/>
            <person name="Bucking H."/>
        </authorList>
    </citation>
    <scope>NUCLEOTIDE SEQUENCE [LARGE SCALE GENOMIC DNA]</scope>
    <source>
        <strain evidence="2 3">MC02</strain>
    </source>
</reference>
<gene>
    <name evidence="2" type="ORF">E4L96_14050</name>
</gene>
<dbReference type="EMBL" id="SPVF01000177">
    <property type="protein sequence ID" value="TFW17719.1"/>
    <property type="molecule type" value="Genomic_DNA"/>
</dbReference>
<protein>
    <submittedName>
        <fullName evidence="2">Uncharacterized protein</fullName>
    </submittedName>
</protein>
<proteinExistence type="predicted"/>
<accession>A0A4Y9S8M1</accession>
<organism evidence="2 3">
    <name type="scientific">Zemynaea arenosa</name>
    <dbReference type="NCBI Taxonomy" id="2561931"/>
    <lineage>
        <taxon>Bacteria</taxon>
        <taxon>Pseudomonadati</taxon>
        <taxon>Pseudomonadota</taxon>
        <taxon>Betaproteobacteria</taxon>
        <taxon>Burkholderiales</taxon>
        <taxon>Oxalobacteraceae</taxon>
        <taxon>Telluria group</taxon>
        <taxon>Zemynaea</taxon>
    </lineage>
</organism>
<evidence type="ECO:0000313" key="3">
    <source>
        <dbReference type="Proteomes" id="UP000298438"/>
    </source>
</evidence>
<dbReference type="RefSeq" id="WP_135207855.1">
    <property type="nucleotide sequence ID" value="NZ_SPVF01000177.1"/>
</dbReference>
<keyword evidence="3" id="KW-1185">Reference proteome</keyword>
<name>A0A4Y9S8M1_9BURK</name>
<comment type="caution">
    <text evidence="2">The sequence shown here is derived from an EMBL/GenBank/DDBJ whole genome shotgun (WGS) entry which is preliminary data.</text>
</comment>
<dbReference type="Proteomes" id="UP000298438">
    <property type="component" value="Unassembled WGS sequence"/>
</dbReference>
<dbReference type="AlphaFoldDB" id="A0A4Y9S8M1"/>
<sequence>MHEEDPRRKELHRDLPTHPPDPAAAGDEQKVVNDGGAVRTRDYNDPPPEGSPGKSMGNAVDPQVGGALGQPAGESDAAGHRTEETRAEDVNDRRTES</sequence>
<feature type="compositionally biased region" description="Basic and acidic residues" evidence="1">
    <location>
        <begin position="77"/>
        <end position="97"/>
    </location>
</feature>
<dbReference type="OrthoDB" id="8758615at2"/>
<evidence type="ECO:0000313" key="2">
    <source>
        <dbReference type="EMBL" id="TFW17719.1"/>
    </source>
</evidence>
<evidence type="ECO:0000256" key="1">
    <source>
        <dbReference type="SAM" id="MobiDB-lite"/>
    </source>
</evidence>
<feature type="region of interest" description="Disordered" evidence="1">
    <location>
        <begin position="1"/>
        <end position="97"/>
    </location>
</feature>
<feature type="compositionally biased region" description="Basic and acidic residues" evidence="1">
    <location>
        <begin position="1"/>
        <end position="16"/>
    </location>
</feature>